<feature type="region of interest" description="Disordered" evidence="1">
    <location>
        <begin position="230"/>
        <end position="259"/>
    </location>
</feature>
<evidence type="ECO:0000313" key="4">
    <source>
        <dbReference type="EMBL" id="CAD8829014.1"/>
    </source>
</evidence>
<dbReference type="Pfam" id="PF13787">
    <property type="entry name" value="HXXEE"/>
    <property type="match status" value="1"/>
</dbReference>
<sequence>MFISGAAAFAIVVCLVIAQKPWREKVHDPLWLAWLCVGLSCWRQFEEHGYDLRGWHYAFLPCMNADLGDLYQEACAKRVGACPLTVRATTYINVGLVWIGFLATIVVVRLWGRGAFALTLNWGVVVVGGLTGHLLPAMKFQTYNPGLFQSIFAVLIGGWVIARCGGKLALLSLVYGTVFHGLFVASAIKDIMEQDSPEELLFGSVICGSFVVPLFLAHLLGPLSPQEGAQTDIKGTSMETTQHPQKSQRRETKARRRHR</sequence>
<gene>
    <name evidence="4" type="ORF">NSCI0253_LOCUS3360</name>
</gene>
<dbReference type="AlphaFoldDB" id="A0A7S0ZQH0"/>
<feature type="transmembrane region" description="Helical" evidence="2">
    <location>
        <begin position="88"/>
        <end position="108"/>
    </location>
</feature>
<dbReference type="InterPro" id="IPR025671">
    <property type="entry name" value="HXXEE"/>
</dbReference>
<dbReference type="EMBL" id="HBFQ01004844">
    <property type="protein sequence ID" value="CAD8829014.1"/>
    <property type="molecule type" value="Transcribed_RNA"/>
</dbReference>
<keyword evidence="2" id="KW-1133">Transmembrane helix</keyword>
<keyword evidence="3" id="KW-0732">Signal</keyword>
<protein>
    <submittedName>
        <fullName evidence="4">Uncharacterized protein</fullName>
    </submittedName>
</protein>
<accession>A0A7S0ZQH0</accession>
<proteinExistence type="predicted"/>
<name>A0A7S0ZQH0_NOCSC</name>
<evidence type="ECO:0000256" key="1">
    <source>
        <dbReference type="SAM" id="MobiDB-lite"/>
    </source>
</evidence>
<feature type="transmembrane region" description="Helical" evidence="2">
    <location>
        <begin position="142"/>
        <end position="161"/>
    </location>
</feature>
<evidence type="ECO:0000256" key="3">
    <source>
        <dbReference type="SAM" id="SignalP"/>
    </source>
</evidence>
<organism evidence="4">
    <name type="scientific">Noctiluca scintillans</name>
    <name type="common">Sea sparkle</name>
    <name type="synonym">Red tide dinoflagellate</name>
    <dbReference type="NCBI Taxonomy" id="2966"/>
    <lineage>
        <taxon>Eukaryota</taxon>
        <taxon>Sar</taxon>
        <taxon>Alveolata</taxon>
        <taxon>Dinophyceae</taxon>
        <taxon>Noctilucales</taxon>
        <taxon>Noctilucaceae</taxon>
        <taxon>Noctiluca</taxon>
    </lineage>
</organism>
<feature type="compositionally biased region" description="Polar residues" evidence="1">
    <location>
        <begin position="230"/>
        <end position="245"/>
    </location>
</feature>
<evidence type="ECO:0000256" key="2">
    <source>
        <dbReference type="SAM" id="Phobius"/>
    </source>
</evidence>
<feature type="chain" id="PRO_5031051051" evidence="3">
    <location>
        <begin position="19"/>
        <end position="259"/>
    </location>
</feature>
<keyword evidence="2" id="KW-0812">Transmembrane</keyword>
<feature type="signal peptide" evidence="3">
    <location>
        <begin position="1"/>
        <end position="18"/>
    </location>
</feature>
<feature type="transmembrane region" description="Helical" evidence="2">
    <location>
        <begin position="200"/>
        <end position="220"/>
    </location>
</feature>
<feature type="transmembrane region" description="Helical" evidence="2">
    <location>
        <begin position="115"/>
        <end position="136"/>
    </location>
</feature>
<keyword evidence="2" id="KW-0472">Membrane</keyword>
<reference evidence="4" key="1">
    <citation type="submission" date="2021-01" db="EMBL/GenBank/DDBJ databases">
        <authorList>
            <person name="Corre E."/>
            <person name="Pelletier E."/>
            <person name="Niang G."/>
            <person name="Scheremetjew M."/>
            <person name="Finn R."/>
            <person name="Kale V."/>
            <person name="Holt S."/>
            <person name="Cochrane G."/>
            <person name="Meng A."/>
            <person name="Brown T."/>
            <person name="Cohen L."/>
        </authorList>
    </citation>
    <scope>NUCLEOTIDE SEQUENCE</scope>
</reference>
<feature type="transmembrane region" description="Helical" evidence="2">
    <location>
        <begin position="168"/>
        <end position="188"/>
    </location>
</feature>